<comment type="caution">
    <text evidence="2">The sequence shown here is derived from an EMBL/GenBank/DDBJ whole genome shotgun (WGS) entry which is preliminary data.</text>
</comment>
<feature type="compositionally biased region" description="Basic and acidic residues" evidence="1">
    <location>
        <begin position="152"/>
        <end position="164"/>
    </location>
</feature>
<accession>A0A8S2ELX9</accession>
<dbReference type="AlphaFoldDB" id="A0A8S2ELX9"/>
<feature type="compositionally biased region" description="Polar residues" evidence="1">
    <location>
        <begin position="91"/>
        <end position="105"/>
    </location>
</feature>
<evidence type="ECO:0000313" key="4">
    <source>
        <dbReference type="Proteomes" id="UP000677228"/>
    </source>
</evidence>
<dbReference type="Proteomes" id="UP000682733">
    <property type="component" value="Unassembled WGS sequence"/>
</dbReference>
<feature type="compositionally biased region" description="Basic residues" evidence="1">
    <location>
        <begin position="118"/>
        <end position="131"/>
    </location>
</feature>
<gene>
    <name evidence="2" type="ORF">OVA965_LOCUS23823</name>
    <name evidence="3" type="ORF">TMI583_LOCUS24543</name>
</gene>
<evidence type="ECO:0000313" key="3">
    <source>
        <dbReference type="EMBL" id="CAF4007746.1"/>
    </source>
</evidence>
<feature type="region of interest" description="Disordered" evidence="1">
    <location>
        <begin position="1"/>
        <end position="164"/>
    </location>
</feature>
<organism evidence="2 4">
    <name type="scientific">Didymodactylos carnosus</name>
    <dbReference type="NCBI Taxonomy" id="1234261"/>
    <lineage>
        <taxon>Eukaryota</taxon>
        <taxon>Metazoa</taxon>
        <taxon>Spiralia</taxon>
        <taxon>Gnathifera</taxon>
        <taxon>Rotifera</taxon>
        <taxon>Eurotatoria</taxon>
        <taxon>Bdelloidea</taxon>
        <taxon>Philodinida</taxon>
        <taxon>Philodinidae</taxon>
        <taxon>Didymodactylos</taxon>
    </lineage>
</organism>
<name>A0A8S2ELX9_9BILA</name>
<feature type="compositionally biased region" description="Basic and acidic residues" evidence="1">
    <location>
        <begin position="1"/>
        <end position="21"/>
    </location>
</feature>
<evidence type="ECO:0000313" key="2">
    <source>
        <dbReference type="EMBL" id="CAF1197524.1"/>
    </source>
</evidence>
<dbReference type="EMBL" id="CAJOBA010035624">
    <property type="protein sequence ID" value="CAF4007746.1"/>
    <property type="molecule type" value="Genomic_DNA"/>
</dbReference>
<feature type="compositionally biased region" description="Basic and acidic residues" evidence="1">
    <location>
        <begin position="62"/>
        <end position="71"/>
    </location>
</feature>
<dbReference type="Proteomes" id="UP000677228">
    <property type="component" value="Unassembled WGS sequence"/>
</dbReference>
<proteinExistence type="predicted"/>
<feature type="compositionally biased region" description="Basic residues" evidence="1">
    <location>
        <begin position="22"/>
        <end position="61"/>
    </location>
</feature>
<dbReference type="EMBL" id="CAJNOK010014093">
    <property type="protein sequence ID" value="CAF1197524.1"/>
    <property type="molecule type" value="Genomic_DNA"/>
</dbReference>
<reference evidence="2" key="1">
    <citation type="submission" date="2021-02" db="EMBL/GenBank/DDBJ databases">
        <authorList>
            <person name="Nowell W R."/>
        </authorList>
    </citation>
    <scope>NUCLEOTIDE SEQUENCE</scope>
</reference>
<evidence type="ECO:0000256" key="1">
    <source>
        <dbReference type="SAM" id="MobiDB-lite"/>
    </source>
</evidence>
<protein>
    <submittedName>
        <fullName evidence="2">Uncharacterized protein</fullName>
    </submittedName>
</protein>
<sequence length="182" mass="19886">MSASDKKVESVLKADVGDTGKGKKGKPRAKRKSKRGSTGKVGKVVKKTRKPRKSGQGKKKKATEEEVKVKAQEQPQGSKLADPRSSRKSGTDNYFTSISLTRPTGGSTGSKTKEKSAQHSKRTSSGRKQRIKSILLVRNLGEKPQVGNRTPDSGEVRKRTDGFRWSGEGEKRQLEVVNICAH</sequence>